<protein>
    <submittedName>
        <fullName evidence="2">Uncharacterized protein</fullName>
    </submittedName>
</protein>
<evidence type="ECO:0000313" key="2">
    <source>
        <dbReference type="EMBL" id="PPK63174.1"/>
    </source>
</evidence>
<organism evidence="2 3">
    <name type="scientific">Actinokineospora auranticolor</name>
    <dbReference type="NCBI Taxonomy" id="155976"/>
    <lineage>
        <taxon>Bacteria</taxon>
        <taxon>Bacillati</taxon>
        <taxon>Actinomycetota</taxon>
        <taxon>Actinomycetes</taxon>
        <taxon>Pseudonocardiales</taxon>
        <taxon>Pseudonocardiaceae</taxon>
        <taxon>Actinokineospora</taxon>
    </lineage>
</organism>
<gene>
    <name evidence="2" type="ORF">CLV40_13143</name>
</gene>
<evidence type="ECO:0000256" key="1">
    <source>
        <dbReference type="SAM" id="MobiDB-lite"/>
    </source>
</evidence>
<accession>A0A2S6GD45</accession>
<proteinExistence type="predicted"/>
<evidence type="ECO:0000313" key="3">
    <source>
        <dbReference type="Proteomes" id="UP000239203"/>
    </source>
</evidence>
<dbReference type="OrthoDB" id="3964962at2"/>
<dbReference type="Proteomes" id="UP000239203">
    <property type="component" value="Unassembled WGS sequence"/>
</dbReference>
<reference evidence="2 3" key="1">
    <citation type="submission" date="2018-02" db="EMBL/GenBank/DDBJ databases">
        <title>Genomic Encyclopedia of Archaeal and Bacterial Type Strains, Phase II (KMG-II): from individual species to whole genera.</title>
        <authorList>
            <person name="Goeker M."/>
        </authorList>
    </citation>
    <scope>NUCLEOTIDE SEQUENCE [LARGE SCALE GENOMIC DNA]</scope>
    <source>
        <strain evidence="2 3">YU 961-1</strain>
    </source>
</reference>
<name>A0A2S6GD45_9PSEU</name>
<sequence>MGGHPESRNEVRGRSGLVVQAQVIHGGVHLPGAATGPALVARPVDEWDPFDLDVHRAIHVEGGDALPPLPRYLPREHDDLLDEVPARPDTNPMVVPTGDSSTGKTRALRGRAGTQNCAGGRWSTRARRRT</sequence>
<dbReference type="AlphaFoldDB" id="A0A2S6GD45"/>
<feature type="region of interest" description="Disordered" evidence="1">
    <location>
        <begin position="83"/>
        <end position="130"/>
    </location>
</feature>
<keyword evidence="3" id="KW-1185">Reference proteome</keyword>
<comment type="caution">
    <text evidence="2">The sequence shown here is derived from an EMBL/GenBank/DDBJ whole genome shotgun (WGS) entry which is preliminary data.</text>
</comment>
<dbReference type="RefSeq" id="WP_104482983.1">
    <property type="nucleotide sequence ID" value="NZ_CP154825.1"/>
</dbReference>
<dbReference type="EMBL" id="PTIX01000031">
    <property type="protein sequence ID" value="PPK63174.1"/>
    <property type="molecule type" value="Genomic_DNA"/>
</dbReference>